<gene>
    <name evidence="5" type="ORF">ATI53_103322</name>
</gene>
<dbReference type="EMBL" id="QLMG01000033">
    <property type="protein sequence ID" value="RAK13876.1"/>
    <property type="molecule type" value="Genomic_DNA"/>
</dbReference>
<dbReference type="InterPro" id="IPR058781">
    <property type="entry name" value="HH_AprE-like"/>
</dbReference>
<name>A0A327Y1E5_9RHOB</name>
<feature type="domain" description="Soluble ligand binding" evidence="3">
    <location>
        <begin position="125"/>
        <end position="154"/>
    </location>
</feature>
<dbReference type="Gene3D" id="3.10.560.10">
    <property type="entry name" value="Outer membrane lipoprotein wza domain like"/>
    <property type="match status" value="1"/>
</dbReference>
<evidence type="ECO:0000259" key="2">
    <source>
        <dbReference type="Pfam" id="PF02563"/>
    </source>
</evidence>
<dbReference type="InterPro" id="IPR049712">
    <property type="entry name" value="Poly_export"/>
</dbReference>
<dbReference type="PANTHER" id="PTHR33619">
    <property type="entry name" value="POLYSACCHARIDE EXPORT PROTEIN GFCE-RELATED"/>
    <property type="match status" value="1"/>
</dbReference>
<evidence type="ECO:0000313" key="5">
    <source>
        <dbReference type="EMBL" id="RAK13876.1"/>
    </source>
</evidence>
<comment type="caution">
    <text evidence="5">The sequence shown here is derived from an EMBL/GenBank/DDBJ whole genome shotgun (WGS) entry which is preliminary data.</text>
</comment>
<dbReference type="Pfam" id="PF02563">
    <property type="entry name" value="Poly_export"/>
    <property type="match status" value="1"/>
</dbReference>
<feature type="domain" description="AprE-like long alpha-helical hairpin" evidence="4">
    <location>
        <begin position="175"/>
        <end position="355"/>
    </location>
</feature>
<evidence type="ECO:0000259" key="4">
    <source>
        <dbReference type="Pfam" id="PF25994"/>
    </source>
</evidence>
<dbReference type="RefSeq" id="WP_111550811.1">
    <property type="nucleotide sequence ID" value="NZ_LIQE01000031.1"/>
</dbReference>
<dbReference type="GO" id="GO:0015159">
    <property type="term" value="F:polysaccharide transmembrane transporter activity"/>
    <property type="evidence" value="ECO:0007669"/>
    <property type="project" value="InterPro"/>
</dbReference>
<feature type="domain" description="Polysaccharide export protein N-terminal" evidence="2">
    <location>
        <begin position="33"/>
        <end position="119"/>
    </location>
</feature>
<dbReference type="AlphaFoldDB" id="A0A327Y1E5"/>
<organism evidence="5 6">
    <name type="scientific">Salipiger aestuarii</name>
    <dbReference type="NCBI Taxonomy" id="568098"/>
    <lineage>
        <taxon>Bacteria</taxon>
        <taxon>Pseudomonadati</taxon>
        <taxon>Pseudomonadota</taxon>
        <taxon>Alphaproteobacteria</taxon>
        <taxon>Rhodobacterales</taxon>
        <taxon>Roseobacteraceae</taxon>
        <taxon>Salipiger</taxon>
    </lineage>
</organism>
<reference evidence="5 6" key="1">
    <citation type="submission" date="2018-06" db="EMBL/GenBank/DDBJ databases">
        <title>Genomic Encyclopedia of Archaeal and Bacterial Type Strains, Phase II (KMG-II): from individual species to whole genera.</title>
        <authorList>
            <person name="Goeker M."/>
        </authorList>
    </citation>
    <scope>NUCLEOTIDE SEQUENCE [LARGE SCALE GENOMIC DNA]</scope>
    <source>
        <strain evidence="5 6">DSM 22011</strain>
    </source>
</reference>
<sequence length="421" mass="45778">MYELFHSGRIRTTNLLRLAVMLGVFALGGSAIAQDSYRLNIGDRIAVRIVQWDSIALGFTEFAALGGTYSVGTDGMIMVPMVGAMSAENYSLPELAEAFEAELQMRLGLVDQPGVSVSVVEYRPIYVLGNVARPGAYPFSPGLTVQQAVALAGGSLAPFADGLEGESAAIRTVGNLRELGLDAAREAVRAARLRAEMRGDPGFSPPEGLVHPDGPAALDALIVHERDLFVSRREGQQRALDSLDHTSALLETEIAALEGKLIGLSKQVELMQGSVANAETLQERGLLRSDNLVTLQGQLINLEARELDTETAIYRARQNVSEIERERIALEADRRLEILQQLQQSEAESDRLAARRDTNLRLLVGAEALLATTQRAADVRMAYRITRQGSPQVQEMQVDVTARLFPADVLNVETHIITGRN</sequence>
<evidence type="ECO:0000256" key="1">
    <source>
        <dbReference type="ARBA" id="ARBA00022729"/>
    </source>
</evidence>
<dbReference type="InterPro" id="IPR019554">
    <property type="entry name" value="Soluble_ligand-bd"/>
</dbReference>
<proteinExistence type="predicted"/>
<dbReference type="Pfam" id="PF10531">
    <property type="entry name" value="SLBB"/>
    <property type="match status" value="1"/>
</dbReference>
<keyword evidence="6" id="KW-1185">Reference proteome</keyword>
<accession>A0A327Y1E5</accession>
<protein>
    <submittedName>
        <fullName evidence="5">Polysaccharide export outer membrane protein</fullName>
    </submittedName>
</protein>
<dbReference type="Pfam" id="PF25994">
    <property type="entry name" value="HH_AprE"/>
    <property type="match status" value="1"/>
</dbReference>
<dbReference type="Proteomes" id="UP000249165">
    <property type="component" value="Unassembled WGS sequence"/>
</dbReference>
<keyword evidence="1" id="KW-0732">Signal</keyword>
<dbReference type="InterPro" id="IPR003715">
    <property type="entry name" value="Poly_export_N"/>
</dbReference>
<dbReference type="Gene3D" id="3.30.1950.10">
    <property type="entry name" value="wza like domain"/>
    <property type="match status" value="1"/>
</dbReference>
<evidence type="ECO:0000313" key="6">
    <source>
        <dbReference type="Proteomes" id="UP000249165"/>
    </source>
</evidence>
<evidence type="ECO:0000259" key="3">
    <source>
        <dbReference type="Pfam" id="PF10531"/>
    </source>
</evidence>
<dbReference type="PANTHER" id="PTHR33619:SF3">
    <property type="entry name" value="POLYSACCHARIDE EXPORT PROTEIN GFCE-RELATED"/>
    <property type="match status" value="1"/>
</dbReference>
<dbReference type="OrthoDB" id="197007at2"/>